<dbReference type="InterPro" id="IPR011050">
    <property type="entry name" value="Pectin_lyase_fold/virulence"/>
</dbReference>
<dbReference type="Pfam" id="PF18883">
    <property type="entry name" value="AC_1"/>
    <property type="match status" value="1"/>
</dbReference>
<dbReference type="InterPro" id="IPR030895">
    <property type="entry name" value="T5SS_PEPC_rpt"/>
</dbReference>
<dbReference type="Gene3D" id="2.160.20.20">
    <property type="match status" value="1"/>
</dbReference>
<dbReference type="SUPFAM" id="SSF103515">
    <property type="entry name" value="Autotransporter"/>
    <property type="match status" value="1"/>
</dbReference>
<reference evidence="2 3" key="1">
    <citation type="submission" date="2018-02" db="EMBL/GenBank/DDBJ databases">
        <title>Whole genome sequencing of endophytic bacterium.</title>
        <authorList>
            <person name="Eedara R."/>
            <person name="Podile A.R."/>
        </authorList>
    </citation>
    <scope>NUCLEOTIDE SEQUENCE [LARGE SCALE GENOMIC DNA]</scope>
    <source>
        <strain evidence="2 3">RP1T</strain>
    </source>
</reference>
<dbReference type="InterPro" id="IPR006315">
    <property type="entry name" value="OM_autotransptr_brl_dom"/>
</dbReference>
<dbReference type="SMART" id="SM00869">
    <property type="entry name" value="Autotransporter"/>
    <property type="match status" value="1"/>
</dbReference>
<dbReference type="InterPro" id="IPR051551">
    <property type="entry name" value="Autotransporter_adhesion"/>
</dbReference>
<dbReference type="PANTHER" id="PTHR35037:SF3">
    <property type="entry name" value="C-TERMINAL REGION OF AIDA-LIKE PROTEIN"/>
    <property type="match status" value="1"/>
</dbReference>
<dbReference type="AlphaFoldDB" id="A0A2S9QI59"/>
<accession>A0A2S9QI59</accession>
<dbReference type="PANTHER" id="PTHR35037">
    <property type="entry name" value="C-TERMINAL REGION OF AIDA-LIKE PROTEIN"/>
    <property type="match status" value="1"/>
</dbReference>
<organism evidence="2 3">
    <name type="scientific">Labrys okinawensis</name>
    <dbReference type="NCBI Taxonomy" id="346911"/>
    <lineage>
        <taxon>Bacteria</taxon>
        <taxon>Pseudomonadati</taxon>
        <taxon>Pseudomonadota</taxon>
        <taxon>Alphaproteobacteria</taxon>
        <taxon>Hyphomicrobiales</taxon>
        <taxon>Xanthobacteraceae</taxon>
        <taxon>Labrys</taxon>
    </lineage>
</organism>
<dbReference type="InterPro" id="IPR043990">
    <property type="entry name" value="AC_1"/>
</dbReference>
<dbReference type="GO" id="GO:0019867">
    <property type="term" value="C:outer membrane"/>
    <property type="evidence" value="ECO:0007669"/>
    <property type="project" value="InterPro"/>
</dbReference>
<sequence length="1202" mass="117332">MTICLATTMLTCIVRPASLRAQSWTGAVDNDWMNAANWTPATLPTSGDAVSIDTTTPNTVILGVSGAEAPANVADLSVGSSGVGALTIQAASTLSLSDRGVIADEAGSQGTVTVAGDGSALTVQNELEVGNAGKAALIVQGGGSVEAGTVVVAAQAGSTGTITVDGEGSTLSVGSSFLIAGSGDGALTVENGGKVIAGDDLTIAGLDGSSGSLAVNGGGSSLSVEGGIAIGTGGKGSLTVTAGGQANAAEGVSIGGATGSGVLTVDGDGSNFHSDSFLIVGADGAGSLLVTNGGTIGADSEITIADHGAGEATVSKNGSTLTTADLSVGVHAVGTLSVNAGGTVRADDVTLGVGQDGSGSVAVAGKGSSISTGTLTIGLAGIGQLIVSEAGTARSGGGIIGGAAGGSGTVTVDGAGSSWTDSKAVTIGDAGSGILTVVNAGRVDTNAGILGNTATGSGTAHIAGEGSVWTNAGALTIGNAGTALLNIDTGGALVSAAASIGSKAGGSGTAVIAGSGSSWIARGAVTIGDQGTGRLDVIDGSRMVATGGVLVASQVAGKGTLNLGSQGELQTLALTAGKGTAQVNFNVGVLKALANNDAFISGFSGTQLNIQAGNLTIDNAGFRIATSSPLTGSGALVSQGSGMLITNADNSYAGGTRVASGILAVGDAAHAGAALSGGGGIEVSAGAMLGGYGSVTGTLTNSGIVAVANAIDGFGNGHSGTFTVNGTLLNNGVAKVAGTGVGNVLSVASYVGGEGSAIVLNTYLGADNSASDLLTINGGTASGHSILAIHNAGGQGAATVGNGIRVVAAADGATTDPNAFSLASVVAAGAYDYNLFKGGVGSSVNDQDWYLRTVGLSASAQTAVAYPDILGNFAGATLAMLQQRNASRIPPRCPPGGNLGQRPEMAGRPDDCWAGRVAEPILQGAGAWGRIGGQAASYDPRQGSAYRQWLGFMQAGYEGTALETTAGFATVGLYASIGTSKATIDVTRDPVTGMARRGRISTTGYGVGADVTWHGNDGLYADLTGQFTWFESSLSDKVGGHGEGWATAAALEVGKRYSLAPDWTLVPWARLAYTDVHVDGFTDLSGAAVRFDRAESLHGLGGLRLEKLASWRDAGGQAHNLLIYGTAGLDYAILDGTRLDIGGTFLTQRNQRLWGDIGIGGYYAWGAAWVLYGEAGYSMALGPRSGSENHVLKATAGLRHTW</sequence>
<evidence type="ECO:0000313" key="3">
    <source>
        <dbReference type="Proteomes" id="UP000237682"/>
    </source>
</evidence>
<dbReference type="NCBIfam" id="TIGR04393">
    <property type="entry name" value="rpt_T5SS_PEPC"/>
    <property type="match status" value="8"/>
</dbReference>
<dbReference type="NCBIfam" id="TIGR01414">
    <property type="entry name" value="autotrans_barl"/>
    <property type="match status" value="1"/>
</dbReference>
<dbReference type="Gene3D" id="2.40.128.130">
    <property type="entry name" value="Autotransporter beta-domain"/>
    <property type="match status" value="1"/>
</dbReference>
<evidence type="ECO:0000259" key="1">
    <source>
        <dbReference type="PROSITE" id="PS51208"/>
    </source>
</evidence>
<dbReference type="CDD" id="cd01344">
    <property type="entry name" value="PL2_Passenger_AT"/>
    <property type="match status" value="1"/>
</dbReference>
<dbReference type="InterPro" id="IPR036709">
    <property type="entry name" value="Autotransporte_beta_dom_sf"/>
</dbReference>
<dbReference type="InterPro" id="IPR005546">
    <property type="entry name" value="Autotransporte_beta"/>
</dbReference>
<gene>
    <name evidence="2" type="ORF">C5L14_00025</name>
</gene>
<name>A0A2S9QI59_9HYPH</name>
<keyword evidence="3" id="KW-1185">Reference proteome</keyword>
<dbReference type="EMBL" id="PUEJ01000001">
    <property type="protein sequence ID" value="PRH89023.1"/>
    <property type="molecule type" value="Genomic_DNA"/>
</dbReference>
<feature type="domain" description="Autotransporter" evidence="1">
    <location>
        <begin position="920"/>
        <end position="1202"/>
    </location>
</feature>
<dbReference type="Proteomes" id="UP000237682">
    <property type="component" value="Unassembled WGS sequence"/>
</dbReference>
<evidence type="ECO:0000313" key="2">
    <source>
        <dbReference type="EMBL" id="PRH89023.1"/>
    </source>
</evidence>
<protein>
    <recommendedName>
        <fullName evidence="1">Autotransporter domain-containing protein</fullName>
    </recommendedName>
</protein>
<dbReference type="SUPFAM" id="SSF51126">
    <property type="entry name" value="Pectin lyase-like"/>
    <property type="match status" value="1"/>
</dbReference>
<proteinExistence type="predicted"/>
<dbReference type="Pfam" id="PF03797">
    <property type="entry name" value="Autotransporter"/>
    <property type="match status" value="1"/>
</dbReference>
<dbReference type="InterPro" id="IPR012332">
    <property type="entry name" value="Autotransporter_pectin_lyase_C"/>
</dbReference>
<dbReference type="PROSITE" id="PS51208">
    <property type="entry name" value="AUTOTRANSPORTER"/>
    <property type="match status" value="1"/>
</dbReference>
<comment type="caution">
    <text evidence="2">The sequence shown here is derived from an EMBL/GenBank/DDBJ whole genome shotgun (WGS) entry which is preliminary data.</text>
</comment>